<comment type="caution">
    <text evidence="6">The sequence shown here is derived from an EMBL/GenBank/DDBJ whole genome shotgun (WGS) entry which is preliminary data.</text>
</comment>
<keyword evidence="2" id="KW-0201">Cytochrome c-type biogenesis</keyword>
<dbReference type="CDD" id="cd02966">
    <property type="entry name" value="TlpA_like_family"/>
    <property type="match status" value="1"/>
</dbReference>
<organism evidence="6 7">
    <name type="scientific">Marinoscillum luteum</name>
    <dbReference type="NCBI Taxonomy" id="861051"/>
    <lineage>
        <taxon>Bacteria</taxon>
        <taxon>Pseudomonadati</taxon>
        <taxon>Bacteroidota</taxon>
        <taxon>Cytophagia</taxon>
        <taxon>Cytophagales</taxon>
        <taxon>Reichenbachiellaceae</taxon>
        <taxon>Marinoscillum</taxon>
    </lineage>
</organism>
<dbReference type="Pfam" id="PF00578">
    <property type="entry name" value="AhpC-TSA"/>
    <property type="match status" value="1"/>
</dbReference>
<dbReference type="Pfam" id="PF08534">
    <property type="entry name" value="Redoxin"/>
    <property type="match status" value="1"/>
</dbReference>
<dbReference type="CDD" id="cd02969">
    <property type="entry name" value="PRX_like1"/>
    <property type="match status" value="1"/>
</dbReference>
<feature type="signal peptide" evidence="4">
    <location>
        <begin position="1"/>
        <end position="20"/>
    </location>
</feature>
<evidence type="ECO:0000256" key="4">
    <source>
        <dbReference type="SAM" id="SignalP"/>
    </source>
</evidence>
<evidence type="ECO:0000256" key="2">
    <source>
        <dbReference type="ARBA" id="ARBA00022748"/>
    </source>
</evidence>
<keyword evidence="7" id="KW-1185">Reference proteome</keyword>
<dbReference type="PANTHER" id="PTHR43640">
    <property type="entry name" value="OS07G0260300 PROTEIN"/>
    <property type="match status" value="1"/>
</dbReference>
<dbReference type="Proteomes" id="UP001610063">
    <property type="component" value="Unassembled WGS sequence"/>
</dbReference>
<dbReference type="InterPro" id="IPR013766">
    <property type="entry name" value="Thioredoxin_domain"/>
</dbReference>
<evidence type="ECO:0000256" key="1">
    <source>
        <dbReference type="ARBA" id="ARBA00004196"/>
    </source>
</evidence>
<dbReference type="EMBL" id="JBIPKE010000015">
    <property type="protein sequence ID" value="MFH6983550.1"/>
    <property type="molecule type" value="Genomic_DNA"/>
</dbReference>
<dbReference type="InterPro" id="IPR036249">
    <property type="entry name" value="Thioredoxin-like_sf"/>
</dbReference>
<feature type="chain" id="PRO_5046323868" evidence="4">
    <location>
        <begin position="21"/>
        <end position="375"/>
    </location>
</feature>
<dbReference type="Gene3D" id="3.40.30.10">
    <property type="entry name" value="Glutaredoxin"/>
    <property type="match status" value="2"/>
</dbReference>
<feature type="domain" description="Thioredoxin" evidence="5">
    <location>
        <begin position="30"/>
        <end position="193"/>
    </location>
</feature>
<reference evidence="6 7" key="1">
    <citation type="journal article" date="2013" name="Int. J. Syst. Evol. Microbiol.">
        <title>Marinoscillum luteum sp. nov., isolated from marine sediment.</title>
        <authorList>
            <person name="Cha I.T."/>
            <person name="Park S.J."/>
            <person name="Kim S.J."/>
            <person name="Kim J.G."/>
            <person name="Jung M.Y."/>
            <person name="Shin K.S."/>
            <person name="Kwon K.K."/>
            <person name="Yang S.H."/>
            <person name="Seo Y.S."/>
            <person name="Rhee S.K."/>
        </authorList>
    </citation>
    <scope>NUCLEOTIDE SEQUENCE [LARGE SCALE GENOMIC DNA]</scope>
    <source>
        <strain evidence="6 7">KCTC 23939</strain>
    </source>
</reference>
<sequence length="375" mass="42143">MKITYLLLLLVTVIGAEAVAQDHSKKVDPLPIGSPAPDFTLPATDGNTYSLADFKKKYLAIVFTCNHCPTAQAYEKKLISIVDKYSKKGVDFVAISPNDPNAVSLSELGYSDLSDDLEDMKLRVKEMNYNFTYLYDGASQQTSLKYGPAATPHVFVFDQDRKLVYSGRIDDTENPYISPRTTDLINTLDELLAGKQPSTPTTKTFGCSIKWAWKNDWLAKEREGWSKEEVTIQPIAVDEVADLVKNTSDKLRLINIWATWCGPCVQEFPDFVDINRMYRGRDFEFVSISGDKLSKKDKALEFLTKKEASNTNYIYSGDNMYDLIEAVDPNWQGALPYTLLVAPGGKIIYQVDGTIDPYELKKAIVGYLGRFYADN</sequence>
<dbReference type="InterPro" id="IPR047262">
    <property type="entry name" value="PRX-like1"/>
</dbReference>
<name>A0ABW7N7Y3_9BACT</name>
<feature type="domain" description="Thioredoxin" evidence="5">
    <location>
        <begin position="221"/>
        <end position="369"/>
    </location>
</feature>
<keyword evidence="3" id="KW-0676">Redox-active center</keyword>
<dbReference type="PANTHER" id="PTHR43640:SF1">
    <property type="entry name" value="THIOREDOXIN-DEPENDENT PEROXIREDOXIN"/>
    <property type="match status" value="1"/>
</dbReference>
<gene>
    <name evidence="6" type="ORF">ACHKAR_08880</name>
</gene>
<dbReference type="InterPro" id="IPR000866">
    <property type="entry name" value="AhpC/TSA"/>
</dbReference>
<evidence type="ECO:0000313" key="7">
    <source>
        <dbReference type="Proteomes" id="UP001610063"/>
    </source>
</evidence>
<dbReference type="InterPro" id="IPR017937">
    <property type="entry name" value="Thioredoxin_CS"/>
</dbReference>
<dbReference type="PROSITE" id="PS51352">
    <property type="entry name" value="THIOREDOXIN_2"/>
    <property type="match status" value="2"/>
</dbReference>
<dbReference type="InterPro" id="IPR013740">
    <property type="entry name" value="Redoxin"/>
</dbReference>
<protein>
    <submittedName>
        <fullName evidence="6">Redoxin domain-containing protein</fullName>
    </submittedName>
</protein>
<accession>A0ABW7N7Y3</accession>
<evidence type="ECO:0000256" key="3">
    <source>
        <dbReference type="ARBA" id="ARBA00023284"/>
    </source>
</evidence>
<evidence type="ECO:0000313" key="6">
    <source>
        <dbReference type="EMBL" id="MFH6983550.1"/>
    </source>
</evidence>
<proteinExistence type="predicted"/>
<keyword evidence="4" id="KW-0732">Signal</keyword>
<dbReference type="PROSITE" id="PS00194">
    <property type="entry name" value="THIOREDOXIN_1"/>
    <property type="match status" value="1"/>
</dbReference>
<dbReference type="SUPFAM" id="SSF52833">
    <property type="entry name" value="Thioredoxin-like"/>
    <property type="match status" value="2"/>
</dbReference>
<dbReference type="RefSeq" id="WP_395417103.1">
    <property type="nucleotide sequence ID" value="NZ_JBIPKE010000015.1"/>
</dbReference>
<evidence type="ECO:0000259" key="5">
    <source>
        <dbReference type="PROSITE" id="PS51352"/>
    </source>
</evidence>
<comment type="subcellular location">
    <subcellularLocation>
        <location evidence="1">Cell envelope</location>
    </subcellularLocation>
</comment>